<dbReference type="InterPro" id="IPR011075">
    <property type="entry name" value="TetR_C"/>
</dbReference>
<keyword evidence="2 4" id="KW-0238">DNA-binding</keyword>
<dbReference type="RefSeq" id="WP_165245304.1">
    <property type="nucleotide sequence ID" value="NZ_JAAKZV010000366.1"/>
</dbReference>
<evidence type="ECO:0000313" key="7">
    <source>
        <dbReference type="Proteomes" id="UP000481583"/>
    </source>
</evidence>
<dbReference type="GO" id="GO:0003677">
    <property type="term" value="F:DNA binding"/>
    <property type="evidence" value="ECO:0007669"/>
    <property type="project" value="UniProtKB-UniRule"/>
</dbReference>
<dbReference type="PANTHER" id="PTHR47506">
    <property type="entry name" value="TRANSCRIPTIONAL REGULATORY PROTEIN"/>
    <property type="match status" value="1"/>
</dbReference>
<keyword evidence="3" id="KW-0804">Transcription</keyword>
<dbReference type="Gene3D" id="1.10.357.10">
    <property type="entry name" value="Tetracycline Repressor, domain 2"/>
    <property type="match status" value="1"/>
</dbReference>
<dbReference type="SUPFAM" id="SSF48498">
    <property type="entry name" value="Tetracyclin repressor-like, C-terminal domain"/>
    <property type="match status" value="1"/>
</dbReference>
<dbReference type="EMBL" id="JAAKZV010000366">
    <property type="protein sequence ID" value="NGN69935.1"/>
    <property type="molecule type" value="Genomic_DNA"/>
</dbReference>
<dbReference type="Gene3D" id="1.10.10.60">
    <property type="entry name" value="Homeodomain-like"/>
    <property type="match status" value="1"/>
</dbReference>
<dbReference type="InterPro" id="IPR036271">
    <property type="entry name" value="Tet_transcr_reg_TetR-rel_C_sf"/>
</dbReference>
<dbReference type="Proteomes" id="UP000481583">
    <property type="component" value="Unassembled WGS sequence"/>
</dbReference>
<comment type="caution">
    <text evidence="6">The sequence shown here is derived from an EMBL/GenBank/DDBJ whole genome shotgun (WGS) entry which is preliminary data.</text>
</comment>
<keyword evidence="7" id="KW-1185">Reference proteome</keyword>
<protein>
    <submittedName>
        <fullName evidence="6">TetR/AcrR family transcriptional regulator</fullName>
    </submittedName>
</protein>
<organism evidence="6 7">
    <name type="scientific">Streptomyces coryli</name>
    <dbReference type="NCBI Taxonomy" id="1128680"/>
    <lineage>
        <taxon>Bacteria</taxon>
        <taxon>Bacillati</taxon>
        <taxon>Actinomycetota</taxon>
        <taxon>Actinomycetes</taxon>
        <taxon>Kitasatosporales</taxon>
        <taxon>Streptomycetaceae</taxon>
        <taxon>Streptomyces</taxon>
    </lineage>
</organism>
<feature type="domain" description="HTH tetR-type" evidence="5">
    <location>
        <begin position="6"/>
        <end position="66"/>
    </location>
</feature>
<evidence type="ECO:0000259" key="5">
    <source>
        <dbReference type="PROSITE" id="PS50977"/>
    </source>
</evidence>
<gene>
    <name evidence="6" type="ORF">G5C51_39365</name>
</gene>
<dbReference type="PROSITE" id="PS50977">
    <property type="entry name" value="HTH_TETR_2"/>
    <property type="match status" value="1"/>
</dbReference>
<name>A0A6G4UCH2_9ACTN</name>
<evidence type="ECO:0000256" key="2">
    <source>
        <dbReference type="ARBA" id="ARBA00023125"/>
    </source>
</evidence>
<feature type="DNA-binding region" description="H-T-H motif" evidence="4">
    <location>
        <begin position="29"/>
        <end position="48"/>
    </location>
</feature>
<accession>A0A6G4UCH2</accession>
<dbReference type="AlphaFoldDB" id="A0A6G4UCH2"/>
<dbReference type="InterPro" id="IPR001647">
    <property type="entry name" value="HTH_TetR"/>
</dbReference>
<dbReference type="PANTHER" id="PTHR47506:SF1">
    <property type="entry name" value="HTH-TYPE TRANSCRIPTIONAL REGULATOR YJDC"/>
    <property type="match status" value="1"/>
</dbReference>
<evidence type="ECO:0000256" key="1">
    <source>
        <dbReference type="ARBA" id="ARBA00023015"/>
    </source>
</evidence>
<sequence>MARPRMFDEERALEAAMRLFWEKGYEAASTQDLCEATGLGRSSIYNTFASKHALFMQALRRYLDTMAGGQLATLEDAGLSATERLRALFASVVDIEEGNRREGRGLGCLGVNSSTELAGRDPDVAALLQRDLERRLVSLRDVIAAGQRAGEFSRTRRPEELARFLNATIAGMRVSAQNGADRADLEGIAACALDSLTT</sequence>
<dbReference type="Pfam" id="PF00440">
    <property type="entry name" value="TetR_N"/>
    <property type="match status" value="1"/>
</dbReference>
<evidence type="ECO:0000313" key="6">
    <source>
        <dbReference type="EMBL" id="NGN69935.1"/>
    </source>
</evidence>
<dbReference type="Pfam" id="PF16925">
    <property type="entry name" value="TetR_C_13"/>
    <property type="match status" value="1"/>
</dbReference>
<proteinExistence type="predicted"/>
<evidence type="ECO:0000256" key="3">
    <source>
        <dbReference type="ARBA" id="ARBA00023163"/>
    </source>
</evidence>
<evidence type="ECO:0000256" key="4">
    <source>
        <dbReference type="PROSITE-ProRule" id="PRU00335"/>
    </source>
</evidence>
<reference evidence="6 7" key="1">
    <citation type="submission" date="2020-02" db="EMBL/GenBank/DDBJ databases">
        <title>Whole-genome analyses of novel actinobacteria.</title>
        <authorList>
            <person name="Sahin N."/>
        </authorList>
    </citation>
    <scope>NUCLEOTIDE SEQUENCE [LARGE SCALE GENOMIC DNA]</scope>
    <source>
        <strain evidence="6 7">A7024</strain>
    </source>
</reference>
<dbReference type="SUPFAM" id="SSF46689">
    <property type="entry name" value="Homeodomain-like"/>
    <property type="match status" value="1"/>
</dbReference>
<keyword evidence="1" id="KW-0805">Transcription regulation</keyword>
<dbReference type="PRINTS" id="PR00455">
    <property type="entry name" value="HTHTETR"/>
</dbReference>
<dbReference type="InterPro" id="IPR009057">
    <property type="entry name" value="Homeodomain-like_sf"/>
</dbReference>